<keyword evidence="2" id="KW-0378">Hydrolase</keyword>
<dbReference type="AlphaFoldDB" id="A0A537LTQ5"/>
<reference evidence="2 3" key="1">
    <citation type="journal article" date="2019" name="Nat. Microbiol.">
        <title>Mediterranean grassland soil C-N compound turnover is dependent on rainfall and depth, and is mediated by genomically divergent microorganisms.</title>
        <authorList>
            <person name="Diamond S."/>
            <person name="Andeer P.F."/>
            <person name="Li Z."/>
            <person name="Crits-Christoph A."/>
            <person name="Burstein D."/>
            <person name="Anantharaman K."/>
            <person name="Lane K.R."/>
            <person name="Thomas B.C."/>
            <person name="Pan C."/>
            <person name="Northen T.R."/>
            <person name="Banfield J.F."/>
        </authorList>
    </citation>
    <scope>NUCLEOTIDE SEQUENCE [LARGE SCALE GENOMIC DNA]</scope>
    <source>
        <strain evidence="2">NP_1</strain>
    </source>
</reference>
<evidence type="ECO:0000313" key="2">
    <source>
        <dbReference type="EMBL" id="TMJ11332.1"/>
    </source>
</evidence>
<dbReference type="GO" id="GO:0045493">
    <property type="term" value="P:xylan catabolic process"/>
    <property type="evidence" value="ECO:0007669"/>
    <property type="project" value="UniProtKB-KW"/>
</dbReference>
<organism evidence="2 3">
    <name type="scientific">Candidatus Segetimicrobium genomatis</name>
    <dbReference type="NCBI Taxonomy" id="2569760"/>
    <lineage>
        <taxon>Bacteria</taxon>
        <taxon>Bacillati</taxon>
        <taxon>Candidatus Sysuimicrobiota</taxon>
        <taxon>Candidatus Sysuimicrobiia</taxon>
        <taxon>Candidatus Sysuimicrobiales</taxon>
        <taxon>Candidatus Segetimicrobiaceae</taxon>
        <taxon>Candidatus Segetimicrobium</taxon>
    </lineage>
</organism>
<dbReference type="EMBL" id="VBAI01000071">
    <property type="protein sequence ID" value="TMJ11332.1"/>
    <property type="molecule type" value="Genomic_DNA"/>
</dbReference>
<keyword evidence="1" id="KW-0732">Signal</keyword>
<dbReference type="InterPro" id="IPR017853">
    <property type="entry name" value="GH"/>
</dbReference>
<keyword evidence="2" id="KW-0326">Glycosidase</keyword>
<proteinExistence type="predicted"/>
<dbReference type="SUPFAM" id="SSF51445">
    <property type="entry name" value="(Trans)glycosidases"/>
    <property type="match status" value="1"/>
</dbReference>
<keyword evidence="2" id="KW-0858">Xylan degradation</keyword>
<evidence type="ECO:0000313" key="3">
    <source>
        <dbReference type="Proteomes" id="UP000315217"/>
    </source>
</evidence>
<gene>
    <name evidence="2" type="ORF">E6G98_05155</name>
</gene>
<protein>
    <submittedName>
        <fullName evidence="2">Endo-1,4-beta-xylanase</fullName>
    </submittedName>
</protein>
<dbReference type="PANTHER" id="PTHR12631:SF10">
    <property type="entry name" value="BETA-XYLOSIDASE-LIKE PROTEIN-RELATED"/>
    <property type="match status" value="1"/>
</dbReference>
<dbReference type="InterPro" id="IPR051923">
    <property type="entry name" value="Glycosyl_Hydrolase_39"/>
</dbReference>
<sequence length="553" mass="60267">MRHVPWLLALIVAAAAWPALPAAAPGAPPVPVGFRAAEGADFGALRDAGATAVKLVVNWSEIETRQGTWQWGALDDAVSAAVSAGLRVILVLSYTPKWASQASGAELLDPGIYARQPAKQLADWEAFVTATSSRFRDRVRDWQIWTARSLPLFRGTTREYVELLRSARVVIKAADPSARIVLSTPYGIDLPDLRRMVTDAFDDFDVVSLAPRGISPDALLRPLGVLRERLLPRGTKSLWIEWDPFSFGQRASWPGQLVKLQAEAKAFGIDYVFWVAEGTAITRIVLDTLGTQIGRRPFAGYLTRQRALLLVFGDTDAAAVVWTASSDMPLTVEGSPVKAYTPTGDARAVAADAEKSTLTVGNEPLLLTGIGNAVLLEAKQAGQAGAFPVLPAATDYRQAGDVSARLGRTNTELGLYNAPFREWRNDANEVVDADGGEALRTNGARERIYAHFDVDDTFLYFVDGRSLVEITVEVRGASAAEQLGFNLWYDSMSGYRFTPWQWVQVSPGWVSYTVRIGDAAFANTWGWDFAINAAGNRTEELVIRSVTVRKVAP</sequence>
<dbReference type="Proteomes" id="UP000315217">
    <property type="component" value="Unassembled WGS sequence"/>
</dbReference>
<evidence type="ECO:0000256" key="1">
    <source>
        <dbReference type="SAM" id="SignalP"/>
    </source>
</evidence>
<feature type="chain" id="PRO_5021861206" evidence="1">
    <location>
        <begin position="25"/>
        <end position="553"/>
    </location>
</feature>
<dbReference type="GO" id="GO:0004553">
    <property type="term" value="F:hydrolase activity, hydrolyzing O-glycosyl compounds"/>
    <property type="evidence" value="ECO:0007669"/>
    <property type="project" value="TreeGrafter"/>
</dbReference>
<comment type="caution">
    <text evidence="2">The sequence shown here is derived from an EMBL/GenBank/DDBJ whole genome shotgun (WGS) entry which is preliminary data.</text>
</comment>
<name>A0A537LTQ5_9BACT</name>
<feature type="signal peptide" evidence="1">
    <location>
        <begin position="1"/>
        <end position="24"/>
    </location>
</feature>
<dbReference type="PANTHER" id="PTHR12631">
    <property type="entry name" value="ALPHA-L-IDURONIDASE"/>
    <property type="match status" value="1"/>
</dbReference>
<accession>A0A537LTQ5</accession>
<dbReference type="Gene3D" id="3.20.20.80">
    <property type="entry name" value="Glycosidases"/>
    <property type="match status" value="1"/>
</dbReference>
<keyword evidence="2" id="KW-0624">Polysaccharide degradation</keyword>
<keyword evidence="2" id="KW-0119">Carbohydrate metabolism</keyword>